<accession>A0AA38JQJ1</accession>
<dbReference type="InterPro" id="IPR018824">
    <property type="entry name" value="Conidiation-specific_6"/>
</dbReference>
<dbReference type="AlphaFoldDB" id="A0AA38JQJ1"/>
<reference evidence="2" key="1">
    <citation type="submission" date="2022-08" db="EMBL/GenBank/DDBJ databases">
        <authorList>
            <consortium name="DOE Joint Genome Institute"/>
            <person name="Min B."/>
            <person name="Sierra-Patev S."/>
            <person name="Naranjo-Ortiz M."/>
            <person name="Looney B."/>
            <person name="Konkel Z."/>
            <person name="Slot J.C."/>
            <person name="Sakamoto Y."/>
            <person name="Steenwyk J.L."/>
            <person name="Rokas A."/>
            <person name="Carro J."/>
            <person name="Camarero S."/>
            <person name="Ferreira P."/>
            <person name="Molpeceres G."/>
            <person name="Ruiz-duenas F.J."/>
            <person name="Serrano A."/>
            <person name="Henrissat B."/>
            <person name="Drula E."/>
            <person name="Hughes K.W."/>
            <person name="Mata J.L."/>
            <person name="Ishikawa N.K."/>
            <person name="Vargas-Isla R."/>
            <person name="Ushijima S."/>
            <person name="Smith C.A."/>
            <person name="Ahrendt S."/>
            <person name="Andreopoulos W."/>
            <person name="He G."/>
            <person name="LaButti K."/>
            <person name="Lipzen A."/>
            <person name="Ng V."/>
            <person name="Riley R."/>
            <person name="Sandor L."/>
            <person name="Barry K."/>
            <person name="Martinez A.T."/>
            <person name="Xiao Y."/>
            <person name="Gibbons J.G."/>
            <person name="Terashima K."/>
            <person name="Hibbett D.S."/>
            <person name="Grigoriev I.V."/>
        </authorList>
    </citation>
    <scope>NUCLEOTIDE SEQUENCE</scope>
    <source>
        <strain evidence="2">ET3784</strain>
    </source>
</reference>
<name>A0AA38JQJ1_9AGAR</name>
<feature type="region of interest" description="Disordered" evidence="1">
    <location>
        <begin position="161"/>
        <end position="193"/>
    </location>
</feature>
<proteinExistence type="predicted"/>
<dbReference type="EMBL" id="JANVFO010000016">
    <property type="protein sequence ID" value="KAJ3733746.1"/>
    <property type="molecule type" value="Genomic_DNA"/>
</dbReference>
<evidence type="ECO:0000313" key="2">
    <source>
        <dbReference type="EMBL" id="KAJ3733746.1"/>
    </source>
</evidence>
<dbReference type="Proteomes" id="UP001176059">
    <property type="component" value="Unassembled WGS sequence"/>
</dbReference>
<protein>
    <submittedName>
        <fullName evidence="2">Uncharacterized protein</fullName>
    </submittedName>
</protein>
<sequence length="573" mass="62206">MADNSGKSSERVAAGLKGTLHNPNVGGEAKERAIQRLNDMGVSTEGSEPIKAVSTGKVSGMNRTSSGIVDEVPKDEAEFKAPDVWGTDPEDDEYEFKPISAEERDDDLQMQNDTEQPSLKRRRVDSCSLLGPDGFAISKLSSKPGRATIPLFDSAFEATKKPRKQDVIRTNNPLDPSLLKPKSSTAIPHKPVQRPAFVLDSQLSSSKDTDDFRRTPAKSTIKAALVTSASGNKSMTKPPASALSEAQGQSLLHETQAISENSSPTKPISKSRIPILFPKPDRTPAKPLLKPLVPPRLPTHKPVVGQKALPLPPPIHLPSFTTPSKPLRTIATTRVARATDLSTENGAAELASIVLQNPAVLETADTPEIKSGLDLSPQKSNPFGRAPKFVRNGLAAHAASLLSHANTSLALWAKEYSTLTRFPKPDLRLRVIRVFHRPSQQTHAKSNVGLALCRLLHNQSLLTRNEKLSAVTEFPVLDVDEDNPSSSMTLVLFSFPSHPSSSSTLIRNPATFEEDVEFWIWKPWRTLTLNSSQLHSLSASNSGSAQDDGSGAVESIALFCDRFVCYRARTDVD</sequence>
<evidence type="ECO:0000256" key="1">
    <source>
        <dbReference type="SAM" id="MobiDB-lite"/>
    </source>
</evidence>
<gene>
    <name evidence="2" type="ORF">DFJ43DRAFT_1038245</name>
</gene>
<feature type="compositionally biased region" description="Polar residues" evidence="1">
    <location>
        <begin position="244"/>
        <end position="268"/>
    </location>
</feature>
<organism evidence="2 3">
    <name type="scientific">Lentinula guzmanii</name>
    <dbReference type="NCBI Taxonomy" id="2804957"/>
    <lineage>
        <taxon>Eukaryota</taxon>
        <taxon>Fungi</taxon>
        <taxon>Dikarya</taxon>
        <taxon>Basidiomycota</taxon>
        <taxon>Agaricomycotina</taxon>
        <taxon>Agaricomycetes</taxon>
        <taxon>Agaricomycetidae</taxon>
        <taxon>Agaricales</taxon>
        <taxon>Marasmiineae</taxon>
        <taxon>Omphalotaceae</taxon>
        <taxon>Lentinula</taxon>
    </lineage>
</organism>
<feature type="region of interest" description="Disordered" evidence="1">
    <location>
        <begin position="1"/>
        <end position="125"/>
    </location>
</feature>
<feature type="region of interest" description="Disordered" evidence="1">
    <location>
        <begin position="229"/>
        <end position="294"/>
    </location>
</feature>
<dbReference type="Pfam" id="PF10346">
    <property type="entry name" value="Con-6"/>
    <property type="match status" value="1"/>
</dbReference>
<evidence type="ECO:0000313" key="3">
    <source>
        <dbReference type="Proteomes" id="UP001176059"/>
    </source>
</evidence>
<reference evidence="2" key="2">
    <citation type="journal article" date="2023" name="Proc. Natl. Acad. Sci. U.S.A.">
        <title>A global phylogenomic analysis of the shiitake genus Lentinula.</title>
        <authorList>
            <person name="Sierra-Patev S."/>
            <person name="Min B."/>
            <person name="Naranjo-Ortiz M."/>
            <person name="Looney B."/>
            <person name="Konkel Z."/>
            <person name="Slot J.C."/>
            <person name="Sakamoto Y."/>
            <person name="Steenwyk J.L."/>
            <person name="Rokas A."/>
            <person name="Carro J."/>
            <person name="Camarero S."/>
            <person name="Ferreira P."/>
            <person name="Molpeceres G."/>
            <person name="Ruiz-Duenas F.J."/>
            <person name="Serrano A."/>
            <person name="Henrissat B."/>
            <person name="Drula E."/>
            <person name="Hughes K.W."/>
            <person name="Mata J.L."/>
            <person name="Ishikawa N.K."/>
            <person name="Vargas-Isla R."/>
            <person name="Ushijima S."/>
            <person name="Smith C.A."/>
            <person name="Donoghue J."/>
            <person name="Ahrendt S."/>
            <person name="Andreopoulos W."/>
            <person name="He G."/>
            <person name="LaButti K."/>
            <person name="Lipzen A."/>
            <person name="Ng V."/>
            <person name="Riley R."/>
            <person name="Sandor L."/>
            <person name="Barry K."/>
            <person name="Martinez A.T."/>
            <person name="Xiao Y."/>
            <person name="Gibbons J.G."/>
            <person name="Terashima K."/>
            <person name="Grigoriev I.V."/>
            <person name="Hibbett D."/>
        </authorList>
    </citation>
    <scope>NUCLEOTIDE SEQUENCE</scope>
    <source>
        <strain evidence="2">ET3784</strain>
    </source>
</reference>
<feature type="compositionally biased region" description="Basic and acidic residues" evidence="1">
    <location>
        <begin position="71"/>
        <end position="81"/>
    </location>
</feature>
<keyword evidence="3" id="KW-1185">Reference proteome</keyword>
<comment type="caution">
    <text evidence="2">The sequence shown here is derived from an EMBL/GenBank/DDBJ whole genome shotgun (WGS) entry which is preliminary data.</text>
</comment>